<keyword evidence="1" id="KW-0472">Membrane</keyword>
<dbReference type="Proteomes" id="UP000195521">
    <property type="component" value="Unassembled WGS sequence"/>
</dbReference>
<evidence type="ECO:0000256" key="1">
    <source>
        <dbReference type="SAM" id="Phobius"/>
    </source>
</evidence>
<dbReference type="AlphaFoldDB" id="A0A1Y1JE45"/>
<gene>
    <name evidence="2" type="ORF">PGO_083650</name>
</gene>
<dbReference type="OrthoDB" id="382959at2759"/>
<evidence type="ECO:0000313" key="3">
    <source>
        <dbReference type="Proteomes" id="UP000195521"/>
    </source>
</evidence>
<protein>
    <submittedName>
        <fullName evidence="2">Uncharacterized protein</fullName>
    </submittedName>
</protein>
<dbReference type="RefSeq" id="XP_028543388.1">
    <property type="nucleotide sequence ID" value="XM_028687587.1"/>
</dbReference>
<feature type="transmembrane region" description="Helical" evidence="1">
    <location>
        <begin position="7"/>
        <end position="25"/>
    </location>
</feature>
<keyword evidence="3" id="KW-1185">Reference proteome</keyword>
<keyword evidence="1" id="KW-1133">Transmembrane helix</keyword>
<dbReference type="EMBL" id="BDQF01000009">
    <property type="protein sequence ID" value="GAW80799.1"/>
    <property type="molecule type" value="Genomic_DNA"/>
</dbReference>
<sequence>MKERTNIKLYFFIITLTITFFISTWKHLIDSTNADHTWNTNVFVPKSTLHTIFGRTLNSDTEEETQQKYQALKERIINLLGEDDDNFRERFNALMHDGVFRKEYNVLMSECNLEKLSTALKRYEDFEKRVNPFKNNKRFKKSRKNLNNNHHLNGRYDEFKYYNDDYEGRNRAFYYVNDFKVRQKARRPRYSQVLRKEYRVKKNEPRIFTYLNRYISSIKAKMPRPYITPYNNNKHVFRRSIKYRKFKYCMDNFKAILTIYSVKLLKLILYILYYTSQEIFDILFP</sequence>
<name>A0A1Y1JE45_PLAGO</name>
<dbReference type="GeneID" id="39747515"/>
<comment type="caution">
    <text evidence="2">The sequence shown here is derived from an EMBL/GenBank/DDBJ whole genome shotgun (WGS) entry which is preliminary data.</text>
</comment>
<accession>A0A1Y1JE45</accession>
<evidence type="ECO:0000313" key="2">
    <source>
        <dbReference type="EMBL" id="GAW80799.1"/>
    </source>
</evidence>
<proteinExistence type="predicted"/>
<keyword evidence="1" id="KW-0812">Transmembrane</keyword>
<organism evidence="2 3">
    <name type="scientific">Plasmodium gonderi</name>
    <dbReference type="NCBI Taxonomy" id="77519"/>
    <lineage>
        <taxon>Eukaryota</taxon>
        <taxon>Sar</taxon>
        <taxon>Alveolata</taxon>
        <taxon>Apicomplexa</taxon>
        <taxon>Aconoidasida</taxon>
        <taxon>Haemosporida</taxon>
        <taxon>Plasmodiidae</taxon>
        <taxon>Plasmodium</taxon>
        <taxon>Plasmodium (Plasmodium)</taxon>
    </lineage>
</organism>
<dbReference type="OMA" id="NRAFYYV"/>
<reference evidence="3" key="1">
    <citation type="submission" date="2017-04" db="EMBL/GenBank/DDBJ databases">
        <title>Plasmodium gonderi genome.</title>
        <authorList>
            <person name="Arisue N."/>
            <person name="Honma H."/>
            <person name="Kawai S."/>
            <person name="Tougan T."/>
            <person name="Tanabe K."/>
            <person name="Horii T."/>
        </authorList>
    </citation>
    <scope>NUCLEOTIDE SEQUENCE [LARGE SCALE GENOMIC DNA]</scope>
    <source>
        <strain evidence="3">ATCC 30045</strain>
    </source>
</reference>